<protein>
    <submittedName>
        <fullName evidence="4">WW domain-binding protein 11</fullName>
    </submittedName>
</protein>
<sequence length="367" mass="40911">MGSTSKTKHGKQYRAPVDQARKAERQRVIKKNKKERHQVRVAIAKHTEVAGNLRKMLMLERQILGLDERTFAVDVLRKKQKTILDVIEKRKAILISVKDDDETQKLNEAMKNYYAQVASLKRLAEQERIARSIDPTIIPLPDGEMKEGDDRTLQLMGPRTYEQPKKKEGRSVSFKLPRDRRKPPGPPCGPPPDLSASEDEMDNYGEFDDNNLDPVPIPEELGHVPGFGSLPQPTFNTHPLLRPPTLPMKPPLPLAIFAQPPQIPVQMPVIPDVAIISGAPQIRSRNTAASSSSIGPIQPTTLVGAPQLRDLRREAAKLVPTVLKKKPNTTTHLPPKLARAPRPAETNAAKSTDEAYNEFMKELSGLL</sequence>
<feature type="compositionally biased region" description="Pro residues" evidence="1">
    <location>
        <begin position="184"/>
        <end position="193"/>
    </location>
</feature>
<evidence type="ECO:0000256" key="1">
    <source>
        <dbReference type="SAM" id="MobiDB-lite"/>
    </source>
</evidence>
<dbReference type="Pfam" id="PF09429">
    <property type="entry name" value="Wbp11"/>
    <property type="match status" value="1"/>
</dbReference>
<keyword evidence="3" id="KW-1185">Reference proteome</keyword>
<dbReference type="InterPro" id="IPR019007">
    <property type="entry name" value="Wbp11/ELF5/Saf1_N"/>
</dbReference>
<dbReference type="GO" id="GO:0006396">
    <property type="term" value="P:RNA processing"/>
    <property type="evidence" value="ECO:0007669"/>
    <property type="project" value="InterPro"/>
</dbReference>
<name>A0AAF3EZD6_9BILA</name>
<feature type="region of interest" description="Disordered" evidence="1">
    <location>
        <begin position="326"/>
        <end position="352"/>
    </location>
</feature>
<accession>A0AAF3EZD6</accession>
<feature type="domain" description="Wbp11/ELF5/Saf1 N-terminal" evidence="2">
    <location>
        <begin position="13"/>
        <end position="89"/>
    </location>
</feature>
<organism evidence="3 4">
    <name type="scientific">Mesorhabditis belari</name>
    <dbReference type="NCBI Taxonomy" id="2138241"/>
    <lineage>
        <taxon>Eukaryota</taxon>
        <taxon>Metazoa</taxon>
        <taxon>Ecdysozoa</taxon>
        <taxon>Nematoda</taxon>
        <taxon>Chromadorea</taxon>
        <taxon>Rhabditida</taxon>
        <taxon>Rhabditina</taxon>
        <taxon>Rhabditomorpha</taxon>
        <taxon>Rhabditoidea</taxon>
        <taxon>Rhabditidae</taxon>
        <taxon>Mesorhabditinae</taxon>
        <taxon>Mesorhabditis</taxon>
    </lineage>
</organism>
<dbReference type="AlphaFoldDB" id="A0AAF3EZD6"/>
<dbReference type="WBParaSite" id="MBELARI_LOCUS19553">
    <property type="protein sequence ID" value="MBELARI_LOCUS19553"/>
    <property type="gene ID" value="MBELARI_LOCUS19553"/>
</dbReference>
<feature type="compositionally biased region" description="Acidic residues" evidence="1">
    <location>
        <begin position="196"/>
        <end position="210"/>
    </location>
</feature>
<feature type="region of interest" description="Disordered" evidence="1">
    <location>
        <begin position="156"/>
        <end position="210"/>
    </location>
</feature>
<feature type="region of interest" description="Disordered" evidence="1">
    <location>
        <begin position="1"/>
        <end position="24"/>
    </location>
</feature>
<proteinExistence type="predicted"/>
<evidence type="ECO:0000313" key="4">
    <source>
        <dbReference type="WBParaSite" id="MBELARI_LOCUS19553"/>
    </source>
</evidence>
<feature type="compositionally biased region" description="Basic residues" evidence="1">
    <location>
        <begin position="1"/>
        <end position="12"/>
    </location>
</feature>
<feature type="compositionally biased region" description="Low complexity" evidence="1">
    <location>
        <begin position="333"/>
        <end position="344"/>
    </location>
</feature>
<evidence type="ECO:0000259" key="2">
    <source>
        <dbReference type="Pfam" id="PF09429"/>
    </source>
</evidence>
<evidence type="ECO:0000313" key="3">
    <source>
        <dbReference type="Proteomes" id="UP000887575"/>
    </source>
</evidence>
<reference evidence="4" key="1">
    <citation type="submission" date="2024-02" db="UniProtKB">
        <authorList>
            <consortium name="WormBaseParasite"/>
        </authorList>
    </citation>
    <scope>IDENTIFICATION</scope>
</reference>
<dbReference type="Proteomes" id="UP000887575">
    <property type="component" value="Unassembled WGS sequence"/>
</dbReference>